<feature type="domain" description="HTH crp-type" evidence="6">
    <location>
        <begin position="181"/>
        <end position="254"/>
    </location>
</feature>
<dbReference type="Proteomes" id="UP000282028">
    <property type="component" value="Unassembled WGS sequence"/>
</dbReference>
<dbReference type="PROSITE" id="PS50042">
    <property type="entry name" value="CNMP_BINDING_3"/>
    <property type="match status" value="1"/>
</dbReference>
<sequence length="266" mass="30287">MICSFKIGKYARSFANGNTLITLFPHCSFWYGVIQTMILTIDTKSSPWMENLPYDWQDVAPLGQTILLKKHEIIFHQDEPAGHIYVVMSGRIRMFFTSPSGDEKTIAIVGKNGLLGESCLFDHPTYNHAVITASKAALIKIPKERFREAWNQNTLLAHQALRFIDLKNHVLISHSMQLSFYSATQRICYTLLQLGSTYGKVSDGKRVITVKFTHQELANVVGTSRVTVANTMKELERQQFLSKENGMYVIEKESEWYSSVLVNMLL</sequence>
<feature type="domain" description="Cyclic nucleotide-binding" evidence="5">
    <location>
        <begin position="72"/>
        <end position="148"/>
    </location>
</feature>
<keyword evidence="3" id="KW-0010">Activator</keyword>
<dbReference type="EMBL" id="RHHR01000020">
    <property type="protein sequence ID" value="RNB73167.1"/>
    <property type="molecule type" value="Genomic_DNA"/>
</dbReference>
<dbReference type="PANTHER" id="PTHR24567:SF26">
    <property type="entry name" value="REGULATORY PROTEIN YEIL"/>
    <property type="match status" value="1"/>
</dbReference>
<dbReference type="CDD" id="cd00092">
    <property type="entry name" value="HTH_CRP"/>
    <property type="match status" value="1"/>
</dbReference>
<comment type="caution">
    <text evidence="7">The sequence shown here is derived from an EMBL/GenBank/DDBJ whole genome shotgun (WGS) entry which is preliminary data.</text>
</comment>
<evidence type="ECO:0000256" key="2">
    <source>
        <dbReference type="ARBA" id="ARBA00023125"/>
    </source>
</evidence>
<proteinExistence type="predicted"/>
<keyword evidence="8" id="KW-1185">Reference proteome</keyword>
<evidence type="ECO:0000256" key="4">
    <source>
        <dbReference type="ARBA" id="ARBA00023163"/>
    </source>
</evidence>
<dbReference type="AlphaFoldDB" id="A0A3M8CCN7"/>
<evidence type="ECO:0000313" key="8">
    <source>
        <dbReference type="Proteomes" id="UP000282028"/>
    </source>
</evidence>
<keyword evidence="2" id="KW-0238">DNA-binding</keyword>
<accession>A0A3M8CCN7</accession>
<dbReference type="InterPro" id="IPR018490">
    <property type="entry name" value="cNMP-bd_dom_sf"/>
</dbReference>
<dbReference type="OrthoDB" id="9812325at2"/>
<evidence type="ECO:0000259" key="5">
    <source>
        <dbReference type="PROSITE" id="PS50042"/>
    </source>
</evidence>
<dbReference type="Pfam" id="PF13545">
    <property type="entry name" value="HTH_Crp_2"/>
    <property type="match status" value="1"/>
</dbReference>
<organism evidence="7 8">
    <name type="scientific">Brevibacillus invocatus</name>
    <dbReference type="NCBI Taxonomy" id="173959"/>
    <lineage>
        <taxon>Bacteria</taxon>
        <taxon>Bacillati</taxon>
        <taxon>Bacillota</taxon>
        <taxon>Bacilli</taxon>
        <taxon>Bacillales</taxon>
        <taxon>Paenibacillaceae</taxon>
        <taxon>Brevibacillus</taxon>
    </lineage>
</organism>
<protein>
    <submittedName>
        <fullName evidence="7">Crp/Fnr family transcriptional regulator</fullName>
    </submittedName>
</protein>
<dbReference type="GO" id="GO:0003700">
    <property type="term" value="F:DNA-binding transcription factor activity"/>
    <property type="evidence" value="ECO:0007669"/>
    <property type="project" value="TreeGrafter"/>
</dbReference>
<gene>
    <name evidence="7" type="ORF">EDM52_13085</name>
</gene>
<dbReference type="SMART" id="SM00100">
    <property type="entry name" value="cNMP"/>
    <property type="match status" value="1"/>
</dbReference>
<dbReference type="InterPro" id="IPR000595">
    <property type="entry name" value="cNMP-bd_dom"/>
</dbReference>
<dbReference type="InterPro" id="IPR036390">
    <property type="entry name" value="WH_DNA-bd_sf"/>
</dbReference>
<dbReference type="SMART" id="SM00419">
    <property type="entry name" value="HTH_CRP"/>
    <property type="match status" value="1"/>
</dbReference>
<dbReference type="SUPFAM" id="SSF51206">
    <property type="entry name" value="cAMP-binding domain-like"/>
    <property type="match status" value="1"/>
</dbReference>
<dbReference type="PROSITE" id="PS51063">
    <property type="entry name" value="HTH_CRP_2"/>
    <property type="match status" value="1"/>
</dbReference>
<keyword evidence="1" id="KW-0805">Transcription regulation</keyword>
<dbReference type="Pfam" id="PF00027">
    <property type="entry name" value="cNMP_binding"/>
    <property type="match status" value="1"/>
</dbReference>
<dbReference type="InterPro" id="IPR014710">
    <property type="entry name" value="RmlC-like_jellyroll"/>
</dbReference>
<dbReference type="SUPFAM" id="SSF46785">
    <property type="entry name" value="Winged helix' DNA-binding domain"/>
    <property type="match status" value="1"/>
</dbReference>
<dbReference type="InterPro" id="IPR050397">
    <property type="entry name" value="Env_Response_Regulators"/>
</dbReference>
<evidence type="ECO:0000256" key="1">
    <source>
        <dbReference type="ARBA" id="ARBA00023015"/>
    </source>
</evidence>
<dbReference type="GO" id="GO:0003677">
    <property type="term" value="F:DNA binding"/>
    <property type="evidence" value="ECO:0007669"/>
    <property type="project" value="UniProtKB-KW"/>
</dbReference>
<keyword evidence="4" id="KW-0804">Transcription</keyword>
<dbReference type="GO" id="GO:0005829">
    <property type="term" value="C:cytosol"/>
    <property type="evidence" value="ECO:0007669"/>
    <property type="project" value="TreeGrafter"/>
</dbReference>
<dbReference type="PANTHER" id="PTHR24567">
    <property type="entry name" value="CRP FAMILY TRANSCRIPTIONAL REGULATORY PROTEIN"/>
    <property type="match status" value="1"/>
</dbReference>
<dbReference type="InterPro" id="IPR012318">
    <property type="entry name" value="HTH_CRP"/>
</dbReference>
<dbReference type="CDD" id="cd00038">
    <property type="entry name" value="CAP_ED"/>
    <property type="match status" value="1"/>
</dbReference>
<reference evidence="7 8" key="1">
    <citation type="submission" date="2018-10" db="EMBL/GenBank/DDBJ databases">
        <title>Phylogenomics of Brevibacillus.</title>
        <authorList>
            <person name="Dunlap C."/>
        </authorList>
    </citation>
    <scope>NUCLEOTIDE SEQUENCE [LARGE SCALE GENOMIC DNA]</scope>
    <source>
        <strain evidence="7 8">JCM 12215</strain>
    </source>
</reference>
<dbReference type="Gene3D" id="2.60.120.10">
    <property type="entry name" value="Jelly Rolls"/>
    <property type="match status" value="1"/>
</dbReference>
<evidence type="ECO:0000313" key="7">
    <source>
        <dbReference type="EMBL" id="RNB73167.1"/>
    </source>
</evidence>
<evidence type="ECO:0000256" key="3">
    <source>
        <dbReference type="ARBA" id="ARBA00023159"/>
    </source>
</evidence>
<name>A0A3M8CCN7_9BACL</name>
<evidence type="ECO:0000259" key="6">
    <source>
        <dbReference type="PROSITE" id="PS51063"/>
    </source>
</evidence>